<evidence type="ECO:0000313" key="2">
    <source>
        <dbReference type="Proteomes" id="UP000775213"/>
    </source>
</evidence>
<proteinExistence type="predicted"/>
<evidence type="ECO:0000313" key="1">
    <source>
        <dbReference type="EMBL" id="KAH0468270.1"/>
    </source>
</evidence>
<reference evidence="1 2" key="1">
    <citation type="journal article" date="2021" name="Hortic Res">
        <title>Chromosome-scale assembly of the Dendrobium chrysotoxum genome enhances the understanding of orchid evolution.</title>
        <authorList>
            <person name="Zhang Y."/>
            <person name="Zhang G.Q."/>
            <person name="Zhang D."/>
            <person name="Liu X.D."/>
            <person name="Xu X.Y."/>
            <person name="Sun W.H."/>
            <person name="Yu X."/>
            <person name="Zhu X."/>
            <person name="Wang Z.W."/>
            <person name="Zhao X."/>
            <person name="Zhong W.Y."/>
            <person name="Chen H."/>
            <person name="Yin W.L."/>
            <person name="Huang T."/>
            <person name="Niu S.C."/>
            <person name="Liu Z.J."/>
        </authorList>
    </citation>
    <scope>NUCLEOTIDE SEQUENCE [LARGE SCALE GENOMIC DNA]</scope>
    <source>
        <strain evidence="1">Lindl</strain>
    </source>
</reference>
<protein>
    <submittedName>
        <fullName evidence="1">Uncharacterized protein</fullName>
    </submittedName>
</protein>
<keyword evidence="2" id="KW-1185">Reference proteome</keyword>
<accession>A0AAV7H2D0</accession>
<dbReference type="EMBL" id="JAGFBR010000004">
    <property type="protein sequence ID" value="KAH0468270.1"/>
    <property type="molecule type" value="Genomic_DNA"/>
</dbReference>
<gene>
    <name evidence="1" type="ORF">IEQ34_003303</name>
</gene>
<organism evidence="1 2">
    <name type="scientific">Dendrobium chrysotoxum</name>
    <name type="common">Orchid</name>
    <dbReference type="NCBI Taxonomy" id="161865"/>
    <lineage>
        <taxon>Eukaryota</taxon>
        <taxon>Viridiplantae</taxon>
        <taxon>Streptophyta</taxon>
        <taxon>Embryophyta</taxon>
        <taxon>Tracheophyta</taxon>
        <taxon>Spermatophyta</taxon>
        <taxon>Magnoliopsida</taxon>
        <taxon>Liliopsida</taxon>
        <taxon>Asparagales</taxon>
        <taxon>Orchidaceae</taxon>
        <taxon>Epidendroideae</taxon>
        <taxon>Malaxideae</taxon>
        <taxon>Dendrobiinae</taxon>
        <taxon>Dendrobium</taxon>
    </lineage>
</organism>
<dbReference type="AlphaFoldDB" id="A0AAV7H2D0"/>
<dbReference type="Proteomes" id="UP000775213">
    <property type="component" value="Unassembled WGS sequence"/>
</dbReference>
<name>A0AAV7H2D0_DENCH</name>
<comment type="caution">
    <text evidence="1">The sequence shown here is derived from an EMBL/GenBank/DDBJ whole genome shotgun (WGS) entry which is preliminary data.</text>
</comment>
<sequence length="64" mass="7362">MKKRNEKTAYMRCCQAPLRLESLLGSGSLKIQRRKTMDSELPDPWTPSMDETRASYWTEGVPSV</sequence>